<evidence type="ECO:0000313" key="3">
    <source>
        <dbReference type="EMBL" id="QDU42790.1"/>
    </source>
</evidence>
<protein>
    <recommendedName>
        <fullName evidence="2">Methanolan biosynthesis EpsI domain-containing protein</fullName>
    </recommendedName>
</protein>
<evidence type="ECO:0000256" key="1">
    <source>
        <dbReference type="SAM" id="SignalP"/>
    </source>
</evidence>
<organism evidence="3 4">
    <name type="scientific">Symmachiella dynata</name>
    <dbReference type="NCBI Taxonomy" id="2527995"/>
    <lineage>
        <taxon>Bacteria</taxon>
        <taxon>Pseudomonadati</taxon>
        <taxon>Planctomycetota</taxon>
        <taxon>Planctomycetia</taxon>
        <taxon>Planctomycetales</taxon>
        <taxon>Planctomycetaceae</taxon>
        <taxon>Symmachiella</taxon>
    </lineage>
</organism>
<dbReference type="Proteomes" id="UP000319383">
    <property type="component" value="Chromosome"/>
</dbReference>
<dbReference type="InterPro" id="IPR014263">
    <property type="entry name" value="Methanolan_biosynth_EpsI"/>
</dbReference>
<dbReference type="KEGG" id="sdyn:Mal52_12580"/>
<keyword evidence="1" id="KW-0732">Signal</keyword>
<name>A0A517ZJY0_9PLAN</name>
<sequence length="216" mass="24014" precursor="true">MIKTAIALAIAALVTVASAQLQPGHLYQQAPAEILEKESQRLENFPVAFGNWDAQAEGDPLPEGVQTELGLENYLSRVYRNRETNQQVALLIMVGSPGRLVRHPPDICYSNRGSRTFSTGKILIEDADATDNFRSLAYVGDDSLETSDEFVVAYGHTADTQWDVPRFPRFTYGSESFLYKMQVLVAGGDNNEERIQTAEMFLTDCVQAFQTLRSAK</sequence>
<evidence type="ECO:0000259" key="2">
    <source>
        <dbReference type="Pfam" id="PF11984"/>
    </source>
</evidence>
<proteinExistence type="predicted"/>
<feature type="signal peptide" evidence="1">
    <location>
        <begin position="1"/>
        <end position="19"/>
    </location>
</feature>
<dbReference type="EMBL" id="CP036276">
    <property type="protein sequence ID" value="QDU42790.1"/>
    <property type="molecule type" value="Genomic_DNA"/>
</dbReference>
<reference evidence="3 4" key="1">
    <citation type="submission" date="2019-02" db="EMBL/GenBank/DDBJ databases">
        <title>Deep-cultivation of Planctomycetes and their phenomic and genomic characterization uncovers novel biology.</title>
        <authorList>
            <person name="Wiegand S."/>
            <person name="Jogler M."/>
            <person name="Boedeker C."/>
            <person name="Pinto D."/>
            <person name="Vollmers J."/>
            <person name="Rivas-Marin E."/>
            <person name="Kohn T."/>
            <person name="Peeters S.H."/>
            <person name="Heuer A."/>
            <person name="Rast P."/>
            <person name="Oberbeckmann S."/>
            <person name="Bunk B."/>
            <person name="Jeske O."/>
            <person name="Meyerdierks A."/>
            <person name="Storesund J.E."/>
            <person name="Kallscheuer N."/>
            <person name="Luecker S."/>
            <person name="Lage O.M."/>
            <person name="Pohl T."/>
            <person name="Merkel B.J."/>
            <person name="Hornburger P."/>
            <person name="Mueller R.-W."/>
            <person name="Bruemmer F."/>
            <person name="Labrenz M."/>
            <person name="Spormann A.M."/>
            <person name="Op den Camp H."/>
            <person name="Overmann J."/>
            <person name="Amann R."/>
            <person name="Jetten M.S.M."/>
            <person name="Mascher T."/>
            <person name="Medema M.H."/>
            <person name="Devos D.P."/>
            <person name="Kaster A.-K."/>
            <person name="Ovreas L."/>
            <person name="Rohde M."/>
            <person name="Galperin M.Y."/>
            <person name="Jogler C."/>
        </authorList>
    </citation>
    <scope>NUCLEOTIDE SEQUENCE [LARGE SCALE GENOMIC DNA]</scope>
    <source>
        <strain evidence="3 4">Mal52</strain>
    </source>
</reference>
<dbReference type="RefSeq" id="WP_145374798.1">
    <property type="nucleotide sequence ID" value="NZ_CP036276.1"/>
</dbReference>
<dbReference type="AlphaFoldDB" id="A0A517ZJY0"/>
<keyword evidence="4" id="KW-1185">Reference proteome</keyword>
<feature type="domain" description="Methanolan biosynthesis EpsI" evidence="2">
    <location>
        <begin position="7"/>
        <end position="125"/>
    </location>
</feature>
<dbReference type="Pfam" id="PF11984">
    <property type="entry name" value="DUF3485"/>
    <property type="match status" value="1"/>
</dbReference>
<accession>A0A517ZJY0</accession>
<feature type="chain" id="PRO_5021770819" description="Methanolan biosynthesis EpsI domain-containing protein" evidence="1">
    <location>
        <begin position="20"/>
        <end position="216"/>
    </location>
</feature>
<evidence type="ECO:0000313" key="4">
    <source>
        <dbReference type="Proteomes" id="UP000319383"/>
    </source>
</evidence>
<gene>
    <name evidence="3" type="ORF">Mal52_12580</name>
</gene>